<dbReference type="AlphaFoldDB" id="A0AAN7ZMY8"/>
<feature type="compositionally biased region" description="Polar residues" evidence="1">
    <location>
        <begin position="14"/>
        <end position="24"/>
    </location>
</feature>
<dbReference type="EMBL" id="JAVRQU010000010">
    <property type="protein sequence ID" value="KAK5697907.1"/>
    <property type="molecule type" value="Genomic_DNA"/>
</dbReference>
<gene>
    <name evidence="2" type="ORF">LTR97_006866</name>
</gene>
<accession>A0AAN7ZMY8</accession>
<feature type="compositionally biased region" description="Acidic residues" evidence="1">
    <location>
        <begin position="522"/>
        <end position="533"/>
    </location>
</feature>
<dbReference type="Proteomes" id="UP001310594">
    <property type="component" value="Unassembled WGS sequence"/>
</dbReference>
<organism evidence="2 3">
    <name type="scientific">Elasticomyces elasticus</name>
    <dbReference type="NCBI Taxonomy" id="574655"/>
    <lineage>
        <taxon>Eukaryota</taxon>
        <taxon>Fungi</taxon>
        <taxon>Dikarya</taxon>
        <taxon>Ascomycota</taxon>
        <taxon>Pezizomycotina</taxon>
        <taxon>Dothideomycetes</taxon>
        <taxon>Dothideomycetidae</taxon>
        <taxon>Mycosphaerellales</taxon>
        <taxon>Teratosphaeriaceae</taxon>
        <taxon>Elasticomyces</taxon>
    </lineage>
</organism>
<evidence type="ECO:0000313" key="3">
    <source>
        <dbReference type="Proteomes" id="UP001310594"/>
    </source>
</evidence>
<sequence length="533" mass="60150">MTDFEDSLGPPRSSGITIPYNPTFNNLQEADVSSRERSLWPYRQEPSFPQNFSHRYGRLQYSELEEELRNERVRRDRMEDSTQTLFQEQREGWPLLHEGLDEYDPPQHLKRGYVSPFALEAAPANEQSFMEWYPKGDAIITFPGENGELQSIGEICLFMIEDRCPLLGMAFEHSRSGPQLHLEVLTQAAAFPFLRFLYTGSYALTTALGDQSDDVPTSVLLHCQLYRLGDIYDLPELRSEAYVNVLRQCEFGCSSPHKPIDLCNGIQYVYSYLSNHEQLIDAIVNYCVSRFERHRLAEDTDFKKLAYTIRPFHRALCQNSMSREFEDDIAAAIIQLSYSADRSDKYASRQKPTSHSDDVVYHFHCDDDDDANAKSKKRKSGHILFAVKSALSLPVRSKRSKSMATPVEATPSVGEGVSESLDTFETCSAQPAMHESVVSLALRPKESQTVPIQAEKVFHDVPLEATRDLDANDPAPSSDEDYDIVARLATVEVLSTDESEVDSDNKSIPSSSSKAQTVMAEADSESDSDWTVV</sequence>
<comment type="caution">
    <text evidence="2">The sequence shown here is derived from an EMBL/GenBank/DDBJ whole genome shotgun (WGS) entry which is preliminary data.</text>
</comment>
<protein>
    <recommendedName>
        <fullName evidence="4">BTB domain-containing protein</fullName>
    </recommendedName>
</protein>
<proteinExistence type="predicted"/>
<feature type="region of interest" description="Disordered" evidence="1">
    <location>
        <begin position="1"/>
        <end position="24"/>
    </location>
</feature>
<evidence type="ECO:0008006" key="4">
    <source>
        <dbReference type="Google" id="ProtNLM"/>
    </source>
</evidence>
<reference evidence="2" key="1">
    <citation type="submission" date="2023-08" db="EMBL/GenBank/DDBJ databases">
        <title>Black Yeasts Isolated from many extreme environments.</title>
        <authorList>
            <person name="Coleine C."/>
            <person name="Stajich J.E."/>
            <person name="Selbmann L."/>
        </authorList>
    </citation>
    <scope>NUCLEOTIDE SEQUENCE</scope>
    <source>
        <strain evidence="2">CCFEE 5810</strain>
    </source>
</reference>
<feature type="region of interest" description="Disordered" evidence="1">
    <location>
        <begin position="495"/>
        <end position="533"/>
    </location>
</feature>
<evidence type="ECO:0000313" key="2">
    <source>
        <dbReference type="EMBL" id="KAK5697907.1"/>
    </source>
</evidence>
<name>A0AAN7ZMY8_9PEZI</name>
<evidence type="ECO:0000256" key="1">
    <source>
        <dbReference type="SAM" id="MobiDB-lite"/>
    </source>
</evidence>